<comment type="caution">
    <text evidence="1">The sequence shown here is derived from an EMBL/GenBank/DDBJ whole genome shotgun (WGS) entry which is preliminary data.</text>
</comment>
<accession>A0A2T1LUB2</accession>
<proteinExistence type="predicted"/>
<name>A0A2T1LUB2_9CHRO</name>
<gene>
    <name evidence="1" type="ORF">C7H19_18065</name>
</gene>
<protein>
    <submittedName>
        <fullName evidence="1">Uncharacterized protein</fullName>
    </submittedName>
</protein>
<dbReference type="AlphaFoldDB" id="A0A2T1LUB2"/>
<sequence length="72" mass="8117">MTGQKPYSDRSQNGLKVYPRAGRVEVEAEITDVAQLVDEILDSLMPPPTFMIITKISVPKFITKRLLLLSQK</sequence>
<reference evidence="1 2" key="1">
    <citation type="submission" date="2018-03" db="EMBL/GenBank/DDBJ databases">
        <title>The ancient ancestry and fast evolution of plastids.</title>
        <authorList>
            <person name="Moore K.R."/>
            <person name="Magnabosco C."/>
            <person name="Momper L."/>
            <person name="Gold D.A."/>
            <person name="Bosak T."/>
            <person name="Fournier G.P."/>
        </authorList>
    </citation>
    <scope>NUCLEOTIDE SEQUENCE [LARGE SCALE GENOMIC DNA]</scope>
    <source>
        <strain evidence="1 2">CCALA 016</strain>
    </source>
</reference>
<evidence type="ECO:0000313" key="1">
    <source>
        <dbReference type="EMBL" id="PSF35046.1"/>
    </source>
</evidence>
<reference evidence="1 2" key="2">
    <citation type="submission" date="2018-03" db="EMBL/GenBank/DDBJ databases">
        <authorList>
            <person name="Keele B.F."/>
        </authorList>
    </citation>
    <scope>NUCLEOTIDE SEQUENCE [LARGE SCALE GENOMIC DNA]</scope>
    <source>
        <strain evidence="1 2">CCALA 016</strain>
    </source>
</reference>
<organism evidence="1 2">
    <name type="scientific">Aphanothece hegewaldii CCALA 016</name>
    <dbReference type="NCBI Taxonomy" id="2107694"/>
    <lineage>
        <taxon>Bacteria</taxon>
        <taxon>Bacillati</taxon>
        <taxon>Cyanobacteriota</taxon>
        <taxon>Cyanophyceae</taxon>
        <taxon>Oscillatoriophycideae</taxon>
        <taxon>Chroococcales</taxon>
        <taxon>Aphanothecaceae</taxon>
        <taxon>Aphanothece</taxon>
    </lineage>
</organism>
<dbReference type="EMBL" id="PXOH01000023">
    <property type="protein sequence ID" value="PSF35046.1"/>
    <property type="molecule type" value="Genomic_DNA"/>
</dbReference>
<dbReference type="Proteomes" id="UP000239001">
    <property type="component" value="Unassembled WGS sequence"/>
</dbReference>
<keyword evidence="2" id="KW-1185">Reference proteome</keyword>
<evidence type="ECO:0000313" key="2">
    <source>
        <dbReference type="Proteomes" id="UP000239001"/>
    </source>
</evidence>